<feature type="compositionally biased region" description="Low complexity" evidence="1">
    <location>
        <begin position="223"/>
        <end position="234"/>
    </location>
</feature>
<organism evidence="4 5">
    <name type="scientific">Kribbella caucasensis</name>
    <dbReference type="NCBI Taxonomy" id="2512215"/>
    <lineage>
        <taxon>Bacteria</taxon>
        <taxon>Bacillati</taxon>
        <taxon>Actinomycetota</taxon>
        <taxon>Actinomycetes</taxon>
        <taxon>Propionibacteriales</taxon>
        <taxon>Kribbellaceae</taxon>
        <taxon>Kribbella</taxon>
    </lineage>
</organism>
<feature type="compositionally biased region" description="Low complexity" evidence="1">
    <location>
        <begin position="243"/>
        <end position="252"/>
    </location>
</feature>
<keyword evidence="2" id="KW-0472">Membrane</keyword>
<evidence type="ECO:0000313" key="5">
    <source>
        <dbReference type="Proteomes" id="UP000295388"/>
    </source>
</evidence>
<feature type="region of interest" description="Disordered" evidence="1">
    <location>
        <begin position="223"/>
        <end position="292"/>
    </location>
</feature>
<keyword evidence="2" id="KW-1133">Transmembrane helix</keyword>
<feature type="compositionally biased region" description="Pro residues" evidence="1">
    <location>
        <begin position="253"/>
        <end position="287"/>
    </location>
</feature>
<name>A0A4R6KPI5_9ACTN</name>
<reference evidence="4 5" key="1">
    <citation type="submission" date="2019-03" db="EMBL/GenBank/DDBJ databases">
        <title>Genomic Encyclopedia of Type Strains, Phase III (KMG-III): the genomes of soil and plant-associated and newly described type strains.</title>
        <authorList>
            <person name="Whitman W."/>
        </authorList>
    </citation>
    <scope>NUCLEOTIDE SEQUENCE [LARGE SCALE GENOMIC DNA]</scope>
    <source>
        <strain evidence="4 5">VKM Ac-2527</strain>
    </source>
</reference>
<dbReference type="InterPro" id="IPR058407">
    <property type="entry name" value="DUF8094"/>
</dbReference>
<keyword evidence="5" id="KW-1185">Reference proteome</keyword>
<evidence type="ECO:0000256" key="1">
    <source>
        <dbReference type="SAM" id="MobiDB-lite"/>
    </source>
</evidence>
<evidence type="ECO:0000313" key="4">
    <source>
        <dbReference type="EMBL" id="TDO54586.1"/>
    </source>
</evidence>
<feature type="transmembrane region" description="Helical" evidence="2">
    <location>
        <begin position="296"/>
        <end position="315"/>
    </location>
</feature>
<dbReference type="Pfam" id="PF26366">
    <property type="entry name" value="DUF8094"/>
    <property type="match status" value="1"/>
</dbReference>
<feature type="domain" description="DUF8094" evidence="3">
    <location>
        <begin position="325"/>
        <end position="616"/>
    </location>
</feature>
<dbReference type="RefSeq" id="WP_133798159.1">
    <property type="nucleotide sequence ID" value="NZ_SNWQ01000001.1"/>
</dbReference>
<accession>A0A4R6KPI5</accession>
<dbReference type="Proteomes" id="UP000295388">
    <property type="component" value="Unassembled WGS sequence"/>
</dbReference>
<proteinExistence type="predicted"/>
<gene>
    <name evidence="4" type="ORF">EV643_101376</name>
</gene>
<evidence type="ECO:0000259" key="3">
    <source>
        <dbReference type="Pfam" id="PF26366"/>
    </source>
</evidence>
<sequence length="617" mass="64500">MRFARVALGLLLALVGLLVALAGAVAAFWLVGPDNTVDTGEQQLGSKGLAVVTAPDLIDRHGPTLHVTVTGNPKPVFVGVGQELDVTSYLGTSAYTQVVRLSLPPKFDTQEMKGGAAALSKPAGLDWWAAKASGSGEQSVAWPMADGRYSVVVMNADGRPGTDARVTLGVELPGLFVTFLLVLGAGLVLLIVGLLLMFMRRRRPETPEQMGPPVPQYQPMAFAQQQSASTQPTTSTPPPAYTPPSTGSTPQPGYTPPPNGPTPPTGSTPPPGYNTPPPGYTPPPQYPKGPVRRTKVIAGGIGLLLVATGCASVPAKNVKTAAASRPAVAVADGQAVVKRYNEVNNKANQARDAKLSETVEGEPTLAQTRAGFKISLKVDVAGKDKIKPFTYTKPKIGAPQFSAYPMRFVMSSTVSGQPDNQALAVWERATAGSPWVLTNCVYPAATMKVPAVDGLRVPTKADLNKLASLPQSAATNLAAYLSGGTRSPKASIFAPSPGTVGLLTNRAKEKIADAKESYISTVTDTFMASGDPLTFITSSGEALVFLSVAEQYMQRIEPGSNAYWARGSATAFSSGVRYTQTLNLDYLHQVALVIPAKGKGKLRILSIDGQLVGAGGS</sequence>
<dbReference type="EMBL" id="SNWQ01000001">
    <property type="protein sequence ID" value="TDO54586.1"/>
    <property type="molecule type" value="Genomic_DNA"/>
</dbReference>
<feature type="transmembrane region" description="Helical" evidence="2">
    <location>
        <begin position="175"/>
        <end position="198"/>
    </location>
</feature>
<protein>
    <recommendedName>
        <fullName evidence="3">DUF8094 domain-containing protein</fullName>
    </recommendedName>
</protein>
<dbReference type="AlphaFoldDB" id="A0A4R6KPI5"/>
<dbReference type="OrthoDB" id="4827453at2"/>
<evidence type="ECO:0000256" key="2">
    <source>
        <dbReference type="SAM" id="Phobius"/>
    </source>
</evidence>
<keyword evidence="2" id="KW-0812">Transmembrane</keyword>
<comment type="caution">
    <text evidence="4">The sequence shown here is derived from an EMBL/GenBank/DDBJ whole genome shotgun (WGS) entry which is preliminary data.</text>
</comment>